<organism evidence="1 2">
    <name type="scientific">Beggiatoa alba B18LD</name>
    <dbReference type="NCBI Taxonomy" id="395493"/>
    <lineage>
        <taxon>Bacteria</taxon>
        <taxon>Pseudomonadati</taxon>
        <taxon>Pseudomonadota</taxon>
        <taxon>Gammaproteobacteria</taxon>
        <taxon>Thiotrichales</taxon>
        <taxon>Thiotrichaceae</taxon>
        <taxon>Beggiatoa</taxon>
    </lineage>
</organism>
<sequence length="84" mass="9384">MGKFAIPDIQLTLHVDKNGILKLQHQLPEYMAEQDVEVVITVHAKPIEHAPKARPLGLLKGQFQVPATFFEPLPSEILDAFEGK</sequence>
<evidence type="ECO:0000313" key="1">
    <source>
        <dbReference type="EMBL" id="EIJ43245.1"/>
    </source>
</evidence>
<name>I3CI02_9GAMM</name>
<gene>
    <name evidence="1" type="ORF">BegalDRAFT_2394</name>
</gene>
<dbReference type="AlphaFoldDB" id="I3CI02"/>
<dbReference type="EMBL" id="JH600070">
    <property type="protein sequence ID" value="EIJ43245.1"/>
    <property type="molecule type" value="Genomic_DNA"/>
</dbReference>
<dbReference type="OrthoDB" id="9800503at2"/>
<dbReference type="HOGENOM" id="CLU_2520904_0_0_6"/>
<dbReference type="STRING" id="395493.BegalDRAFT_2394"/>
<dbReference type="Proteomes" id="UP000005744">
    <property type="component" value="Unassembled WGS sequence"/>
</dbReference>
<protein>
    <recommendedName>
        <fullName evidence="3">DUF2281 domain-containing protein</fullName>
    </recommendedName>
</protein>
<evidence type="ECO:0008006" key="3">
    <source>
        <dbReference type="Google" id="ProtNLM"/>
    </source>
</evidence>
<dbReference type="RefSeq" id="WP_002690261.1">
    <property type="nucleotide sequence ID" value="NZ_JH600070.1"/>
</dbReference>
<keyword evidence="2" id="KW-1185">Reference proteome</keyword>
<evidence type="ECO:0000313" key="2">
    <source>
        <dbReference type="Proteomes" id="UP000005744"/>
    </source>
</evidence>
<reference evidence="1 2" key="1">
    <citation type="submission" date="2011-11" db="EMBL/GenBank/DDBJ databases">
        <title>Improved High-Quality Draft sequence of Beggiatoa alba B18lD.</title>
        <authorList>
            <consortium name="US DOE Joint Genome Institute"/>
            <person name="Lucas S."/>
            <person name="Han J."/>
            <person name="Lapidus A."/>
            <person name="Cheng J.-F."/>
            <person name="Goodwin L."/>
            <person name="Pitluck S."/>
            <person name="Peters L."/>
            <person name="Mikhailova N."/>
            <person name="Held B."/>
            <person name="Detter J.C."/>
            <person name="Han C."/>
            <person name="Tapia R."/>
            <person name="Land M."/>
            <person name="Hauser L."/>
            <person name="Kyrpides N."/>
            <person name="Ivanova N."/>
            <person name="Pagani I."/>
            <person name="Samuel K."/>
            <person name="Teske A."/>
            <person name="Mueller J."/>
            <person name="Woyke T."/>
        </authorList>
    </citation>
    <scope>NUCLEOTIDE SEQUENCE [LARGE SCALE GENOMIC DNA]</scope>
    <source>
        <strain evidence="1 2">B18LD</strain>
    </source>
</reference>
<accession>I3CI02</accession>
<proteinExistence type="predicted"/>